<name>A0A2M4CRX5_ANODA</name>
<feature type="region of interest" description="Disordered" evidence="2">
    <location>
        <begin position="625"/>
        <end position="648"/>
    </location>
</feature>
<feature type="compositionally biased region" description="Basic and acidic residues" evidence="2">
    <location>
        <begin position="293"/>
        <end position="333"/>
    </location>
</feature>
<evidence type="ECO:0000256" key="2">
    <source>
        <dbReference type="SAM" id="MobiDB-lite"/>
    </source>
</evidence>
<dbReference type="EMBL" id="GGFL01003918">
    <property type="protein sequence ID" value="MBW68096.1"/>
    <property type="molecule type" value="Transcribed_RNA"/>
</dbReference>
<evidence type="ECO:0000256" key="1">
    <source>
        <dbReference type="ARBA" id="ARBA00023054"/>
    </source>
</evidence>
<dbReference type="InterPro" id="IPR057464">
    <property type="entry name" value="CCDC174_GRSR"/>
</dbReference>
<feature type="region of interest" description="Disordered" evidence="2">
    <location>
        <begin position="42"/>
        <end position="72"/>
    </location>
</feature>
<feature type="region of interest" description="Disordered" evidence="2">
    <location>
        <begin position="114"/>
        <end position="156"/>
    </location>
</feature>
<dbReference type="VEuPathDB" id="VectorBase:ADAC011151"/>
<feature type="compositionally biased region" description="Acidic residues" evidence="2">
    <location>
        <begin position="475"/>
        <end position="486"/>
    </location>
</feature>
<feature type="compositionally biased region" description="Basic and acidic residues" evidence="2">
    <location>
        <begin position="185"/>
        <end position="204"/>
    </location>
</feature>
<sequence>MNDPDRKIDIDKSSLLSLKAELLRKQEEVSKAKATSVIEDFVPKRAPKGEKDAGIRERRKNRANKDESKKVTELEDVAQLARSKQVLQAKAKYYDRMVASGGALNTDENSLVMFNKKKQDNKPAYPLSEESDHAKESSSDSSDDEGNSVPAGEDDGWVEYVDCLGRTRKCLKEELELCLERDKALAKAMEPREGQRREDLEKAAQEMASNDVQETRTQHSEQSDEEEEGEIIGPMPSMAISDANLGAEFREMREQWQKQEDANLQKDSIHYQDVLFDEAREHGVGYYAFSTDQEERARQREELDSIRDATVEAQKERERLRIARDKMIADRVKAAKARQRARQGLPPEEEDNDEDKRQKESELYDTSEEQRIRKAEEKQRKKKEKEERKRERERAQHVRPWDEGKEQSLEDKEWVPAKERFILSQHEWNDLKRSERIAEFAPPVERPSSSNNRLPREAPYRSQPNRSSPSKDASESESDSSTEDDSPIVGPMPPPVSAVPAFEDISLPEEEPNSRSLFFTTKKNPAKRELKRRNLDVVVESEVPVKQIPVPIRNELLEGGDHYDGMDSVPEAFEARGRGAEIEPPPTYEYYGPPEGAGNRSSYLGRAATSGGANLAASIEAGLKFLRNQSDKSGGPGTKNRWSSNADY</sequence>
<dbReference type="Pfam" id="PF25449">
    <property type="entry name" value="CCDC174_GRSR"/>
    <property type="match status" value="1"/>
</dbReference>
<feature type="compositionally biased region" description="Basic and acidic residues" evidence="2">
    <location>
        <begin position="213"/>
        <end position="222"/>
    </location>
</feature>
<feature type="compositionally biased region" description="Acidic residues" evidence="2">
    <location>
        <begin position="141"/>
        <end position="156"/>
    </location>
</feature>
<feature type="region of interest" description="Disordered" evidence="2">
    <location>
        <begin position="185"/>
        <end position="264"/>
    </location>
</feature>
<dbReference type="PANTHER" id="PTHR15885">
    <property type="entry name" value="COILED-COIL DOMAIN-CONTAINING PROTEIN 174"/>
    <property type="match status" value="1"/>
</dbReference>
<dbReference type="GO" id="GO:0005634">
    <property type="term" value="C:nucleus"/>
    <property type="evidence" value="ECO:0007669"/>
    <property type="project" value="TreeGrafter"/>
</dbReference>
<feature type="domain" description="CCDC174 alpha/beta GRSR" evidence="3">
    <location>
        <begin position="157"/>
        <end position="185"/>
    </location>
</feature>
<dbReference type="VEuPathDB" id="VectorBase:ADAR2_007971"/>
<feature type="compositionally biased region" description="Basic and acidic residues" evidence="2">
    <location>
        <begin position="42"/>
        <end position="56"/>
    </location>
</feature>
<dbReference type="Pfam" id="PF13300">
    <property type="entry name" value="DUF4078"/>
    <property type="match status" value="1"/>
</dbReference>
<feature type="compositionally biased region" description="Basic and acidic residues" evidence="2">
    <location>
        <begin position="248"/>
        <end position="264"/>
    </location>
</feature>
<accession>A0A2M4CRX5</accession>
<dbReference type="PANTHER" id="PTHR15885:SF1">
    <property type="entry name" value="COILED-COIL DOMAIN-CONTAINING PROTEIN 174"/>
    <property type="match status" value="1"/>
</dbReference>
<evidence type="ECO:0000313" key="4">
    <source>
        <dbReference type="EMBL" id="MBW68096.1"/>
    </source>
</evidence>
<feature type="compositionally biased region" description="Basic and acidic residues" evidence="2">
    <location>
        <begin position="63"/>
        <end position="72"/>
    </location>
</feature>
<feature type="region of interest" description="Disordered" evidence="2">
    <location>
        <begin position="287"/>
        <end position="520"/>
    </location>
</feature>
<reference evidence="4" key="1">
    <citation type="submission" date="2018-01" db="EMBL/GenBank/DDBJ databases">
        <title>An insight into the sialome of Amazonian anophelines.</title>
        <authorList>
            <person name="Ribeiro J.M."/>
            <person name="Scarpassa V."/>
            <person name="Calvo E."/>
        </authorList>
    </citation>
    <scope>NUCLEOTIDE SEQUENCE</scope>
</reference>
<organism evidence="4">
    <name type="scientific">Anopheles darlingi</name>
    <name type="common">Mosquito</name>
    <dbReference type="NCBI Taxonomy" id="43151"/>
    <lineage>
        <taxon>Eukaryota</taxon>
        <taxon>Metazoa</taxon>
        <taxon>Ecdysozoa</taxon>
        <taxon>Arthropoda</taxon>
        <taxon>Hexapoda</taxon>
        <taxon>Insecta</taxon>
        <taxon>Pterygota</taxon>
        <taxon>Neoptera</taxon>
        <taxon>Endopterygota</taxon>
        <taxon>Diptera</taxon>
        <taxon>Nematocera</taxon>
        <taxon>Culicoidea</taxon>
        <taxon>Culicidae</taxon>
        <taxon>Anophelinae</taxon>
        <taxon>Anopheles</taxon>
    </lineage>
</organism>
<keyword evidence="1" id="KW-0175">Coiled coil</keyword>
<feature type="compositionally biased region" description="Basic and acidic residues" evidence="2">
    <location>
        <begin position="354"/>
        <end position="438"/>
    </location>
</feature>
<protein>
    <submittedName>
        <fullName evidence="4">Putative agap001231-pb-like protein</fullName>
    </submittedName>
</protein>
<dbReference type="InterPro" id="IPR025066">
    <property type="entry name" value="CCDC174-like"/>
</dbReference>
<evidence type="ECO:0000259" key="3">
    <source>
        <dbReference type="Pfam" id="PF25449"/>
    </source>
</evidence>
<proteinExistence type="predicted"/>
<dbReference type="AlphaFoldDB" id="A0A2M4CRX5"/>